<evidence type="ECO:0000259" key="2">
    <source>
        <dbReference type="Pfam" id="PF18364"/>
    </source>
</evidence>
<name>A0A378MV64_MANHA</name>
<gene>
    <name evidence="3" type="primary">torA_1</name>
    <name evidence="3" type="ORF">NCTC10638_01323</name>
</gene>
<dbReference type="PROSITE" id="PS51318">
    <property type="entry name" value="TAT"/>
    <property type="match status" value="1"/>
</dbReference>
<dbReference type="GO" id="GO:0050626">
    <property type="term" value="F:trimethylamine-N-oxide reductase (cytochrome c) activity"/>
    <property type="evidence" value="ECO:0007669"/>
    <property type="project" value="UniProtKB-EC"/>
</dbReference>
<organism evidence="3 4">
    <name type="scientific">Mannheimia haemolytica</name>
    <name type="common">Pasteurella haemolytica</name>
    <dbReference type="NCBI Taxonomy" id="75985"/>
    <lineage>
        <taxon>Bacteria</taxon>
        <taxon>Pseudomonadati</taxon>
        <taxon>Pseudomonadota</taxon>
        <taxon>Gammaproteobacteria</taxon>
        <taxon>Pasteurellales</taxon>
        <taxon>Pasteurellaceae</taxon>
        <taxon>Mannheimia</taxon>
    </lineage>
</organism>
<dbReference type="Proteomes" id="UP000254802">
    <property type="component" value="Unassembled WGS sequence"/>
</dbReference>
<dbReference type="AlphaFoldDB" id="A0A378MV64"/>
<reference evidence="3 4" key="1">
    <citation type="submission" date="2018-06" db="EMBL/GenBank/DDBJ databases">
        <authorList>
            <consortium name="Pathogen Informatics"/>
            <person name="Doyle S."/>
        </authorList>
    </citation>
    <scope>NUCLEOTIDE SEQUENCE [LARGE SCALE GENOMIC DNA]</scope>
    <source>
        <strain evidence="3 4">NCTC10638</strain>
    </source>
</reference>
<evidence type="ECO:0000313" key="4">
    <source>
        <dbReference type="Proteomes" id="UP000254802"/>
    </source>
</evidence>
<dbReference type="EC" id="1.7.2.3" evidence="3"/>
<dbReference type="InterPro" id="IPR019546">
    <property type="entry name" value="TAT_signal_bac_arc"/>
</dbReference>
<keyword evidence="3" id="KW-0560">Oxidoreductase</keyword>
<dbReference type="Gene3D" id="3.90.55.10">
    <property type="entry name" value="Dimethylsulfoxide Reductase, domain 3"/>
    <property type="match status" value="1"/>
</dbReference>
<proteinExistence type="predicted"/>
<dbReference type="InterPro" id="IPR041460">
    <property type="entry name" value="Molybdopterin_N"/>
</dbReference>
<evidence type="ECO:0000256" key="1">
    <source>
        <dbReference type="ARBA" id="ARBA00022729"/>
    </source>
</evidence>
<feature type="domain" description="Molybdopterin oxidoreductase N-terminal" evidence="2">
    <location>
        <begin position="42"/>
        <end position="82"/>
    </location>
</feature>
<protein>
    <submittedName>
        <fullName evidence="3">Trimethylamine-N-oxide reductase</fullName>
        <ecNumber evidence="3">1.7.2.3</ecNumber>
    </submittedName>
</protein>
<dbReference type="Pfam" id="PF18364">
    <property type="entry name" value="Molybdopterin_N"/>
    <property type="match status" value="1"/>
</dbReference>
<dbReference type="InterPro" id="IPR006311">
    <property type="entry name" value="TAT_signal"/>
</dbReference>
<dbReference type="EMBL" id="UGPN01000002">
    <property type="protein sequence ID" value="STY60130.1"/>
    <property type="molecule type" value="Genomic_DNA"/>
</dbReference>
<evidence type="ECO:0000313" key="3">
    <source>
        <dbReference type="EMBL" id="STY60130.1"/>
    </source>
</evidence>
<sequence length="93" mass="10792">MQQSRRQFLKNMSVMAAAVTMPNFLVPRNVFASEDLSQWKVSGSHWGAMRAKIENGRVAEIKPFEFDKHPTEMLNGIKGLIYSDSRIRYRWCV</sequence>
<keyword evidence="1" id="KW-0732">Signal</keyword>
<dbReference type="NCBIfam" id="TIGR01409">
    <property type="entry name" value="TAT_signal_seq"/>
    <property type="match status" value="1"/>
</dbReference>
<accession>A0A378MV64</accession>